<name>A0A4C1U1Z8_EUMVA</name>
<comment type="caution">
    <text evidence="1">The sequence shown here is derived from an EMBL/GenBank/DDBJ whole genome shotgun (WGS) entry which is preliminary data.</text>
</comment>
<evidence type="ECO:0000313" key="2">
    <source>
        <dbReference type="Proteomes" id="UP000299102"/>
    </source>
</evidence>
<organism evidence="1 2">
    <name type="scientific">Eumeta variegata</name>
    <name type="common">Bagworm moth</name>
    <name type="synonym">Eumeta japonica</name>
    <dbReference type="NCBI Taxonomy" id="151549"/>
    <lineage>
        <taxon>Eukaryota</taxon>
        <taxon>Metazoa</taxon>
        <taxon>Ecdysozoa</taxon>
        <taxon>Arthropoda</taxon>
        <taxon>Hexapoda</taxon>
        <taxon>Insecta</taxon>
        <taxon>Pterygota</taxon>
        <taxon>Neoptera</taxon>
        <taxon>Endopterygota</taxon>
        <taxon>Lepidoptera</taxon>
        <taxon>Glossata</taxon>
        <taxon>Ditrysia</taxon>
        <taxon>Tineoidea</taxon>
        <taxon>Psychidae</taxon>
        <taxon>Oiketicinae</taxon>
        <taxon>Eumeta</taxon>
    </lineage>
</organism>
<sequence>MWRLIENKYSSCHRCVLSVVSVRHGHSARVPAQSRRTFYANGRRARARARRVRAHLSRRDPRPGCALDAPITSYKRALRRSPPIAVTNELFCQLKKKASGGKVHAVPRRIRTRDGVTARAARALACARAAAPAHHRE</sequence>
<reference evidence="1 2" key="1">
    <citation type="journal article" date="2019" name="Commun. Biol.">
        <title>The bagworm genome reveals a unique fibroin gene that provides high tensile strength.</title>
        <authorList>
            <person name="Kono N."/>
            <person name="Nakamura H."/>
            <person name="Ohtoshi R."/>
            <person name="Tomita M."/>
            <person name="Numata K."/>
            <person name="Arakawa K."/>
        </authorList>
    </citation>
    <scope>NUCLEOTIDE SEQUENCE [LARGE SCALE GENOMIC DNA]</scope>
</reference>
<dbReference type="Proteomes" id="UP000299102">
    <property type="component" value="Unassembled WGS sequence"/>
</dbReference>
<keyword evidence="2" id="KW-1185">Reference proteome</keyword>
<gene>
    <name evidence="1" type="ORF">EVAR_14634_1</name>
</gene>
<dbReference type="AlphaFoldDB" id="A0A4C1U1Z8"/>
<protein>
    <submittedName>
        <fullName evidence="1">Uncharacterized protein</fullName>
    </submittedName>
</protein>
<dbReference type="EMBL" id="BGZK01000118">
    <property type="protein sequence ID" value="GBP20385.1"/>
    <property type="molecule type" value="Genomic_DNA"/>
</dbReference>
<accession>A0A4C1U1Z8</accession>
<evidence type="ECO:0000313" key="1">
    <source>
        <dbReference type="EMBL" id="GBP20385.1"/>
    </source>
</evidence>
<proteinExistence type="predicted"/>